<dbReference type="AlphaFoldDB" id="A0A7Z0D342"/>
<protein>
    <recommendedName>
        <fullName evidence="2">YrhK domain-containing protein</fullName>
    </recommendedName>
</protein>
<dbReference type="RefSeq" id="WP_179428365.1">
    <property type="nucleotide sequence ID" value="NZ_JACBZP010000001.1"/>
</dbReference>
<dbReference type="Proteomes" id="UP000539111">
    <property type="component" value="Unassembled WGS sequence"/>
</dbReference>
<keyword evidence="1" id="KW-1133">Transmembrane helix</keyword>
<dbReference type="InterPro" id="IPR025424">
    <property type="entry name" value="YrhK_domain"/>
</dbReference>
<accession>A0A7Z0D342</accession>
<proteinExistence type="predicted"/>
<gene>
    <name evidence="3" type="ORF">BJY26_002288</name>
</gene>
<feature type="transmembrane region" description="Helical" evidence="1">
    <location>
        <begin position="49"/>
        <end position="67"/>
    </location>
</feature>
<dbReference type="Pfam" id="PF14145">
    <property type="entry name" value="YrhK"/>
    <property type="match status" value="1"/>
</dbReference>
<evidence type="ECO:0000256" key="1">
    <source>
        <dbReference type="SAM" id="Phobius"/>
    </source>
</evidence>
<sequence length="89" mass="10228">MSDFQFRIGHEEIVLRARYEILSIVNDIMVALWFIIGSILFFFESTTTTGTWLFVIGSVQLLIRPVIRLVRRVHIGRVGGQAAETSRDF</sequence>
<dbReference type="EMBL" id="JACBZP010000001">
    <property type="protein sequence ID" value="NYI67982.1"/>
    <property type="molecule type" value="Genomic_DNA"/>
</dbReference>
<comment type="caution">
    <text evidence="3">The sequence shown here is derived from an EMBL/GenBank/DDBJ whole genome shotgun (WGS) entry which is preliminary data.</text>
</comment>
<evidence type="ECO:0000313" key="3">
    <source>
        <dbReference type="EMBL" id="NYI67982.1"/>
    </source>
</evidence>
<feature type="domain" description="YrhK" evidence="2">
    <location>
        <begin position="18"/>
        <end position="72"/>
    </location>
</feature>
<evidence type="ECO:0000259" key="2">
    <source>
        <dbReference type="Pfam" id="PF14145"/>
    </source>
</evidence>
<name>A0A7Z0D342_9MICO</name>
<keyword evidence="4" id="KW-1185">Reference proteome</keyword>
<keyword evidence="1" id="KW-0472">Membrane</keyword>
<organism evidence="3 4">
    <name type="scientific">Spelaeicoccus albus</name>
    <dbReference type="NCBI Taxonomy" id="1280376"/>
    <lineage>
        <taxon>Bacteria</taxon>
        <taxon>Bacillati</taxon>
        <taxon>Actinomycetota</taxon>
        <taxon>Actinomycetes</taxon>
        <taxon>Micrococcales</taxon>
        <taxon>Brevibacteriaceae</taxon>
        <taxon>Spelaeicoccus</taxon>
    </lineage>
</organism>
<evidence type="ECO:0000313" key="4">
    <source>
        <dbReference type="Proteomes" id="UP000539111"/>
    </source>
</evidence>
<keyword evidence="1" id="KW-0812">Transmembrane</keyword>
<reference evidence="3 4" key="1">
    <citation type="submission" date="2020-07" db="EMBL/GenBank/DDBJ databases">
        <title>Sequencing the genomes of 1000 actinobacteria strains.</title>
        <authorList>
            <person name="Klenk H.-P."/>
        </authorList>
    </citation>
    <scope>NUCLEOTIDE SEQUENCE [LARGE SCALE GENOMIC DNA]</scope>
    <source>
        <strain evidence="3 4">DSM 26341</strain>
    </source>
</reference>
<feature type="transmembrane region" description="Helical" evidence="1">
    <location>
        <begin position="21"/>
        <end position="43"/>
    </location>
</feature>